<organism evidence="1 2">
    <name type="scientific">Mycobacterium tuberculosis</name>
    <dbReference type="NCBI Taxonomy" id="1773"/>
    <lineage>
        <taxon>Bacteria</taxon>
        <taxon>Bacillati</taxon>
        <taxon>Actinomycetota</taxon>
        <taxon>Actinomycetes</taxon>
        <taxon>Mycobacteriales</taxon>
        <taxon>Mycobacteriaceae</taxon>
        <taxon>Mycobacterium</taxon>
        <taxon>Mycobacterium tuberculosis complex</taxon>
    </lineage>
</organism>
<evidence type="ECO:0000313" key="2">
    <source>
        <dbReference type="Proteomes" id="UP000039021"/>
    </source>
</evidence>
<name>A0A916LBK9_MYCTX</name>
<gene>
    <name evidence="1" type="ORF">ERS007739_02554</name>
</gene>
<dbReference type="Proteomes" id="UP000039021">
    <property type="component" value="Unassembled WGS sequence"/>
</dbReference>
<sequence>MVQATTAWVDPKSATKVRCATLTTVTSTCAITEARTHTPAVRSNPTSSLSG</sequence>
<dbReference type="EMBL" id="CSBK01001186">
    <property type="protein sequence ID" value="COY40352.1"/>
    <property type="molecule type" value="Genomic_DNA"/>
</dbReference>
<evidence type="ECO:0000313" key="1">
    <source>
        <dbReference type="EMBL" id="COY40352.1"/>
    </source>
</evidence>
<dbReference type="AlphaFoldDB" id="A0A916LBK9"/>
<proteinExistence type="predicted"/>
<protein>
    <submittedName>
        <fullName evidence="1">Uncharacterized protein</fullName>
    </submittedName>
</protein>
<accession>A0A916LBK9</accession>
<comment type="caution">
    <text evidence="1">The sequence shown here is derived from an EMBL/GenBank/DDBJ whole genome shotgun (WGS) entry which is preliminary data.</text>
</comment>
<reference evidence="2" key="1">
    <citation type="submission" date="2015-03" db="EMBL/GenBank/DDBJ databases">
        <authorList>
            <consortium name="Pathogen Informatics"/>
        </authorList>
    </citation>
    <scope>NUCLEOTIDE SEQUENCE [LARGE SCALE GENOMIC DNA]</scope>
    <source>
        <strain evidence="2">N09902308</strain>
    </source>
</reference>